<gene>
    <name evidence="1" type="ORF">D8674_012631</name>
</gene>
<dbReference type="Proteomes" id="UP000327157">
    <property type="component" value="Chromosome 14"/>
</dbReference>
<organism evidence="1 2">
    <name type="scientific">Pyrus ussuriensis x Pyrus communis</name>
    <dbReference type="NCBI Taxonomy" id="2448454"/>
    <lineage>
        <taxon>Eukaryota</taxon>
        <taxon>Viridiplantae</taxon>
        <taxon>Streptophyta</taxon>
        <taxon>Embryophyta</taxon>
        <taxon>Tracheophyta</taxon>
        <taxon>Spermatophyta</taxon>
        <taxon>Magnoliopsida</taxon>
        <taxon>eudicotyledons</taxon>
        <taxon>Gunneridae</taxon>
        <taxon>Pentapetalae</taxon>
        <taxon>rosids</taxon>
        <taxon>fabids</taxon>
        <taxon>Rosales</taxon>
        <taxon>Rosaceae</taxon>
        <taxon>Amygdaloideae</taxon>
        <taxon>Maleae</taxon>
        <taxon>Pyrus</taxon>
    </lineage>
</organism>
<reference evidence="1 2" key="3">
    <citation type="submission" date="2019-11" db="EMBL/GenBank/DDBJ databases">
        <title>A de novo genome assembly of a pear dwarfing rootstock.</title>
        <authorList>
            <person name="Wang F."/>
            <person name="Wang J."/>
            <person name="Li S."/>
            <person name="Zhang Y."/>
            <person name="Fang M."/>
            <person name="Ma L."/>
            <person name="Zhao Y."/>
            <person name="Jiang S."/>
        </authorList>
    </citation>
    <scope>NUCLEOTIDE SEQUENCE [LARGE SCALE GENOMIC DNA]</scope>
    <source>
        <strain evidence="1">S2</strain>
        <tissue evidence="1">Leaf</tissue>
    </source>
</reference>
<keyword evidence="2" id="KW-1185">Reference proteome</keyword>
<sequence length="56" mass="5778">MLPKLKAWSVTCGSTVQAAPGHPVLYQLKAARYVTVSSSKGGPVGGLITTVHISRG</sequence>
<evidence type="ECO:0000313" key="1">
    <source>
        <dbReference type="EMBL" id="KAB2609463.1"/>
    </source>
</evidence>
<protein>
    <submittedName>
        <fullName evidence="1">Uncharacterized protein</fullName>
    </submittedName>
</protein>
<reference evidence="2" key="2">
    <citation type="submission" date="2019-10" db="EMBL/GenBank/DDBJ databases">
        <title>A de novo genome assembly of a pear dwarfing rootstock.</title>
        <authorList>
            <person name="Wang F."/>
            <person name="Wang J."/>
            <person name="Li S."/>
            <person name="Zhang Y."/>
            <person name="Fang M."/>
            <person name="Ma L."/>
            <person name="Zhao Y."/>
            <person name="Jiang S."/>
        </authorList>
    </citation>
    <scope>NUCLEOTIDE SEQUENCE [LARGE SCALE GENOMIC DNA]</scope>
</reference>
<dbReference type="AlphaFoldDB" id="A0A5N5G264"/>
<proteinExistence type="predicted"/>
<reference evidence="1 2" key="1">
    <citation type="submission" date="2019-09" db="EMBL/GenBank/DDBJ databases">
        <authorList>
            <person name="Ou C."/>
        </authorList>
    </citation>
    <scope>NUCLEOTIDE SEQUENCE [LARGE SCALE GENOMIC DNA]</scope>
    <source>
        <strain evidence="1">S2</strain>
        <tissue evidence="1">Leaf</tissue>
    </source>
</reference>
<accession>A0A5N5G264</accession>
<comment type="caution">
    <text evidence="1">The sequence shown here is derived from an EMBL/GenBank/DDBJ whole genome shotgun (WGS) entry which is preliminary data.</text>
</comment>
<evidence type="ECO:0000313" key="2">
    <source>
        <dbReference type="Proteomes" id="UP000327157"/>
    </source>
</evidence>
<name>A0A5N5G264_9ROSA</name>
<dbReference type="EMBL" id="SMOL01000553">
    <property type="protein sequence ID" value="KAB2609463.1"/>
    <property type="molecule type" value="Genomic_DNA"/>
</dbReference>